<gene>
    <name evidence="2" type="ORF">E2562_003166</name>
</gene>
<organism evidence="2 3">
    <name type="scientific">Oryza meyeriana var. granulata</name>
    <dbReference type="NCBI Taxonomy" id="110450"/>
    <lineage>
        <taxon>Eukaryota</taxon>
        <taxon>Viridiplantae</taxon>
        <taxon>Streptophyta</taxon>
        <taxon>Embryophyta</taxon>
        <taxon>Tracheophyta</taxon>
        <taxon>Spermatophyta</taxon>
        <taxon>Magnoliopsida</taxon>
        <taxon>Liliopsida</taxon>
        <taxon>Poales</taxon>
        <taxon>Poaceae</taxon>
        <taxon>BOP clade</taxon>
        <taxon>Oryzoideae</taxon>
        <taxon>Oryzeae</taxon>
        <taxon>Oryzinae</taxon>
        <taxon>Oryza</taxon>
        <taxon>Oryza meyeriana</taxon>
    </lineage>
</organism>
<dbReference type="Proteomes" id="UP000479710">
    <property type="component" value="Unassembled WGS sequence"/>
</dbReference>
<dbReference type="AlphaFoldDB" id="A0A6G1EUN5"/>
<accession>A0A6G1EUN5</accession>
<dbReference type="EMBL" id="SPHZ02000002">
    <property type="protein sequence ID" value="KAF0928344.1"/>
    <property type="molecule type" value="Genomic_DNA"/>
</dbReference>
<sequence>MPPAPPPAAPPPASPSAAVACSLSGRRRLLPLRRPCTVQRGDAEEDAAWAQPVRRPPPPLALPAPPRPPPPAAACSPSAAAACSPSGRRRLLPPPPPLRSLELAQESMGMDLGEIGREAAVPKRSFEVWERAREGISVAFAVADAWKKETFNNFPIYLQMVIIPPEAPSEG</sequence>
<keyword evidence="3" id="KW-1185">Reference proteome</keyword>
<proteinExistence type="predicted"/>
<evidence type="ECO:0000313" key="2">
    <source>
        <dbReference type="EMBL" id="KAF0928344.1"/>
    </source>
</evidence>
<feature type="region of interest" description="Disordered" evidence="1">
    <location>
        <begin position="33"/>
        <end position="99"/>
    </location>
</feature>
<comment type="caution">
    <text evidence="2">The sequence shown here is derived from an EMBL/GenBank/DDBJ whole genome shotgun (WGS) entry which is preliminary data.</text>
</comment>
<reference evidence="2 3" key="1">
    <citation type="submission" date="2019-11" db="EMBL/GenBank/DDBJ databases">
        <title>Whole genome sequence of Oryza granulata.</title>
        <authorList>
            <person name="Li W."/>
        </authorList>
    </citation>
    <scope>NUCLEOTIDE SEQUENCE [LARGE SCALE GENOMIC DNA]</scope>
    <source>
        <strain evidence="3">cv. Menghai</strain>
        <tissue evidence="2">Leaf</tissue>
    </source>
</reference>
<name>A0A6G1EUN5_9ORYZ</name>
<evidence type="ECO:0000256" key="1">
    <source>
        <dbReference type="SAM" id="MobiDB-lite"/>
    </source>
</evidence>
<feature type="compositionally biased region" description="Low complexity" evidence="1">
    <location>
        <begin position="73"/>
        <end position="86"/>
    </location>
</feature>
<evidence type="ECO:0000313" key="3">
    <source>
        <dbReference type="Proteomes" id="UP000479710"/>
    </source>
</evidence>
<feature type="compositionally biased region" description="Pro residues" evidence="1">
    <location>
        <begin position="54"/>
        <end position="72"/>
    </location>
</feature>
<protein>
    <submittedName>
        <fullName evidence="2">Uncharacterized protein</fullName>
    </submittedName>
</protein>